<accession>A0A7W9Q941</accession>
<dbReference type="EMBL" id="JACHJL010000005">
    <property type="protein sequence ID" value="MBB5935634.1"/>
    <property type="molecule type" value="Genomic_DNA"/>
</dbReference>
<evidence type="ECO:0000256" key="7">
    <source>
        <dbReference type="SAM" id="Phobius"/>
    </source>
</evidence>
<feature type="region of interest" description="Disordered" evidence="6">
    <location>
        <begin position="160"/>
        <end position="184"/>
    </location>
</feature>
<evidence type="ECO:0000256" key="2">
    <source>
        <dbReference type="ARBA" id="ARBA00022475"/>
    </source>
</evidence>
<evidence type="ECO:0000256" key="3">
    <source>
        <dbReference type="ARBA" id="ARBA00022692"/>
    </source>
</evidence>
<dbReference type="Pfam" id="PF02687">
    <property type="entry name" value="FtsX"/>
    <property type="match status" value="1"/>
</dbReference>
<protein>
    <recommendedName>
        <fullName evidence="8">ABC3 transporter permease C-terminal domain-containing protein</fullName>
    </recommendedName>
</protein>
<feature type="domain" description="ABC3 transporter permease C-terminal" evidence="8">
    <location>
        <begin position="212"/>
        <end position="324"/>
    </location>
</feature>
<feature type="transmembrane region" description="Helical" evidence="7">
    <location>
        <begin position="599"/>
        <end position="623"/>
    </location>
</feature>
<evidence type="ECO:0000313" key="9">
    <source>
        <dbReference type="EMBL" id="MBB5935634.1"/>
    </source>
</evidence>
<feature type="transmembrane region" description="Helical" evidence="7">
    <location>
        <begin position="21"/>
        <end position="51"/>
    </location>
</feature>
<feature type="transmembrane region" description="Helical" evidence="7">
    <location>
        <begin position="344"/>
        <end position="360"/>
    </location>
</feature>
<reference evidence="9 10" key="1">
    <citation type="submission" date="2020-08" db="EMBL/GenBank/DDBJ databases">
        <title>Genomic Encyclopedia of Type Strains, Phase III (KMG-III): the genomes of soil and plant-associated and newly described type strains.</title>
        <authorList>
            <person name="Whitman W."/>
        </authorList>
    </citation>
    <scope>NUCLEOTIDE SEQUENCE [LARGE SCALE GENOMIC DNA]</scope>
    <source>
        <strain evidence="9 10">CECT 8305</strain>
    </source>
</reference>
<proteinExistence type="predicted"/>
<keyword evidence="3 7" id="KW-0812">Transmembrane</keyword>
<evidence type="ECO:0000259" key="8">
    <source>
        <dbReference type="Pfam" id="PF02687"/>
    </source>
</evidence>
<dbReference type="AlphaFoldDB" id="A0A7W9Q941"/>
<dbReference type="InterPro" id="IPR003838">
    <property type="entry name" value="ABC3_permease_C"/>
</dbReference>
<feature type="transmembrane region" description="Helical" evidence="7">
    <location>
        <begin position="207"/>
        <end position="228"/>
    </location>
</feature>
<name>A0A7W9Q941_9ACTN</name>
<comment type="caution">
    <text evidence="9">The sequence shown here is derived from an EMBL/GenBank/DDBJ whole genome shotgun (WGS) entry which is preliminary data.</text>
</comment>
<dbReference type="RefSeq" id="WP_184572219.1">
    <property type="nucleotide sequence ID" value="NZ_JACHJL010000005.1"/>
</dbReference>
<keyword evidence="10" id="KW-1185">Reference proteome</keyword>
<organism evidence="9 10">
    <name type="scientific">Streptomyces zagrosensis</name>
    <dbReference type="NCBI Taxonomy" id="1042984"/>
    <lineage>
        <taxon>Bacteria</taxon>
        <taxon>Bacillati</taxon>
        <taxon>Actinomycetota</taxon>
        <taxon>Actinomycetes</taxon>
        <taxon>Kitasatosporales</taxon>
        <taxon>Streptomycetaceae</taxon>
        <taxon>Streptomyces</taxon>
    </lineage>
</organism>
<gene>
    <name evidence="9" type="ORF">FHS42_002696</name>
</gene>
<feature type="transmembrane region" description="Helical" evidence="7">
    <location>
        <begin position="303"/>
        <end position="323"/>
    </location>
</feature>
<dbReference type="Proteomes" id="UP000588098">
    <property type="component" value="Unassembled WGS sequence"/>
</dbReference>
<feature type="transmembrane region" description="Helical" evidence="7">
    <location>
        <begin position="547"/>
        <end position="572"/>
    </location>
</feature>
<keyword evidence="5 7" id="KW-0472">Membrane</keyword>
<evidence type="ECO:0000256" key="6">
    <source>
        <dbReference type="SAM" id="MobiDB-lite"/>
    </source>
</evidence>
<evidence type="ECO:0000256" key="1">
    <source>
        <dbReference type="ARBA" id="ARBA00004651"/>
    </source>
</evidence>
<evidence type="ECO:0000256" key="4">
    <source>
        <dbReference type="ARBA" id="ARBA00022989"/>
    </source>
</evidence>
<feature type="transmembrane region" description="Helical" evidence="7">
    <location>
        <begin position="260"/>
        <end position="283"/>
    </location>
</feature>
<feature type="transmembrane region" description="Helical" evidence="7">
    <location>
        <begin position="372"/>
        <end position="398"/>
    </location>
</feature>
<evidence type="ECO:0000313" key="10">
    <source>
        <dbReference type="Proteomes" id="UP000588098"/>
    </source>
</evidence>
<keyword evidence="4 7" id="KW-1133">Transmembrane helix</keyword>
<feature type="transmembrane region" description="Helical" evidence="7">
    <location>
        <begin position="419"/>
        <end position="440"/>
    </location>
</feature>
<evidence type="ECO:0000256" key="5">
    <source>
        <dbReference type="ARBA" id="ARBA00023136"/>
    </source>
</evidence>
<feature type="transmembrane region" description="Helical" evidence="7">
    <location>
        <begin position="635"/>
        <end position="655"/>
    </location>
</feature>
<keyword evidence="2" id="KW-1003">Cell membrane</keyword>
<sequence>MRALDRTTWTLSWRLLRGGGRVGALGTGLAVAAAALCTALLLLCVAINAGFQDRAARTDWRGPVASAHPVAMQAVSTAFTNARPVTVVDLARLGAAKVPAPPGMPRFPEPGEVWTSPALGALIDHLPRGRGPALAPGGGERAGTLGRAALTRPGELVAVVGHGPRDPAMTAPREADPRRPGDIVPPTPIADFDGRAEKWSAGGQYTALAKVATVLVIVPLLVLGASAARLSVSRRDQRLAALRLIGATPSRIAGVTTAEAAVTGAVGALFGAAGYAALLPLAAAVPVAGGHWYTADLWVGTPTLLGVLAAVVLMVVGSALAGLRQVVIGPLGVARRAKPPRMKAVRAVVFVGALALYWQLTKDKETSIGSIVYFIAAVFLTLSVVGPWVVGLLGRIVARRARRPATLLAGRRLIDDPKSAWRAVSGLTLAGFVAGFFALMTVGADASWGPANRLALAVPEDRVTVVRAEAEQRLAHAGVRATVGTDDAWIATKGDRSRQVTADVSGGAAELDRARTALTGLVPGQHPVTGADVDWSGTVFAKDFRRAILAVLGATFVVAISSAGITAASAVLDRRRTYGLLHLAGTPLRVLDRARRIETVLPVAVLGGGAVLTGIFCAAPLTLAGGSASLDARGAALLACCLGLGFAGLVGASALSRPLLRSVTRAGGPRPG</sequence>
<dbReference type="GO" id="GO:0005886">
    <property type="term" value="C:plasma membrane"/>
    <property type="evidence" value="ECO:0007669"/>
    <property type="project" value="UniProtKB-SubCell"/>
</dbReference>
<comment type="subcellular location">
    <subcellularLocation>
        <location evidence="1">Cell membrane</location>
        <topology evidence="1">Multi-pass membrane protein</topology>
    </subcellularLocation>
</comment>